<feature type="region of interest" description="Disordered" evidence="5">
    <location>
        <begin position="1"/>
        <end position="115"/>
    </location>
</feature>
<dbReference type="AlphaFoldDB" id="A0A8H7TQF2"/>
<keyword evidence="2" id="KW-0240">DNA-directed RNA polymerase</keyword>
<name>A0A8H7TQF2_BIOOC</name>
<comment type="subcellular location">
    <subcellularLocation>
        <location evidence="1">Nucleus</location>
    </subcellularLocation>
</comment>
<feature type="compositionally biased region" description="Gly residues" evidence="5">
    <location>
        <begin position="1"/>
        <end position="11"/>
    </location>
</feature>
<evidence type="ECO:0000256" key="3">
    <source>
        <dbReference type="ARBA" id="ARBA00023163"/>
    </source>
</evidence>
<comment type="caution">
    <text evidence="6">The sequence shown here is derived from an EMBL/GenBank/DDBJ whole genome shotgun (WGS) entry which is preliminary data.</text>
</comment>
<feature type="compositionally biased region" description="Low complexity" evidence="5">
    <location>
        <begin position="12"/>
        <end position="51"/>
    </location>
</feature>
<dbReference type="GO" id="GO:0042797">
    <property type="term" value="P:tRNA transcription by RNA polymerase III"/>
    <property type="evidence" value="ECO:0007669"/>
    <property type="project" value="TreeGrafter"/>
</dbReference>
<accession>A0A8H7TQF2</accession>
<dbReference type="Pfam" id="PF05132">
    <property type="entry name" value="RNA_pol_Rpc4"/>
    <property type="match status" value="1"/>
</dbReference>
<evidence type="ECO:0000256" key="1">
    <source>
        <dbReference type="ARBA" id="ARBA00004123"/>
    </source>
</evidence>
<keyword evidence="3" id="KW-0804">Transcription</keyword>
<gene>
    <name evidence="6" type="ORF">IM811_010766</name>
</gene>
<dbReference type="PANTHER" id="PTHR13408">
    <property type="entry name" value="DNA-DIRECTED RNA POLYMERASE III"/>
    <property type="match status" value="1"/>
</dbReference>
<dbReference type="Proteomes" id="UP000616885">
    <property type="component" value="Unassembled WGS sequence"/>
</dbReference>
<organism evidence="6 7">
    <name type="scientific">Bionectria ochroleuca</name>
    <name type="common">Gliocladium roseum</name>
    <dbReference type="NCBI Taxonomy" id="29856"/>
    <lineage>
        <taxon>Eukaryota</taxon>
        <taxon>Fungi</taxon>
        <taxon>Dikarya</taxon>
        <taxon>Ascomycota</taxon>
        <taxon>Pezizomycotina</taxon>
        <taxon>Sordariomycetes</taxon>
        <taxon>Hypocreomycetidae</taxon>
        <taxon>Hypocreales</taxon>
        <taxon>Bionectriaceae</taxon>
        <taxon>Clonostachys</taxon>
    </lineage>
</organism>
<dbReference type="InterPro" id="IPR007811">
    <property type="entry name" value="RPC4"/>
</dbReference>
<dbReference type="GO" id="GO:0003677">
    <property type="term" value="F:DNA binding"/>
    <property type="evidence" value="ECO:0007669"/>
    <property type="project" value="InterPro"/>
</dbReference>
<protein>
    <submittedName>
        <fullName evidence="6">Uncharacterized protein</fullName>
    </submittedName>
</protein>
<reference evidence="6" key="1">
    <citation type="submission" date="2020-10" db="EMBL/GenBank/DDBJ databases">
        <title>High-Quality Genome Resource of Clonostachys rosea strain S41 by Oxford Nanopore Long-Read Sequencing.</title>
        <authorList>
            <person name="Wang H."/>
        </authorList>
    </citation>
    <scope>NUCLEOTIDE SEQUENCE</scope>
    <source>
        <strain evidence="6">S41</strain>
    </source>
</reference>
<evidence type="ECO:0000256" key="2">
    <source>
        <dbReference type="ARBA" id="ARBA00022478"/>
    </source>
</evidence>
<dbReference type="GO" id="GO:0005666">
    <property type="term" value="C:RNA polymerase III complex"/>
    <property type="evidence" value="ECO:0007669"/>
    <property type="project" value="InterPro"/>
</dbReference>
<evidence type="ECO:0000313" key="7">
    <source>
        <dbReference type="Proteomes" id="UP000616885"/>
    </source>
</evidence>
<evidence type="ECO:0000256" key="5">
    <source>
        <dbReference type="SAM" id="MobiDB-lite"/>
    </source>
</evidence>
<feature type="compositionally biased region" description="Basic and acidic residues" evidence="5">
    <location>
        <begin position="372"/>
        <end position="386"/>
    </location>
</feature>
<proteinExistence type="predicted"/>
<dbReference type="EMBL" id="JADCTT010000003">
    <property type="protein sequence ID" value="KAF9755325.1"/>
    <property type="molecule type" value="Genomic_DNA"/>
</dbReference>
<feature type="compositionally biased region" description="Basic residues" evidence="5">
    <location>
        <begin position="88"/>
        <end position="100"/>
    </location>
</feature>
<sequence>MNRGRGSGRGARGAASSAASASSRPAAAPAASTATTRGASTAASRATRAPTVGRFRPKNIRRDEAERLDLARQEEKKAQERDAEERRARGRSRFRSKRSRGNAMGARGGRGGIVGAATGPFSGGISGSAGGWFGGGGGGGSGGGGGGGFRMGGGGGSYRGAKSEGEGFREANRYREARINADKLHTMAAEEELGSEDEATMAALTSRPADVMPMGIYRTEHKEVGVVVATTKELEAAENAAEEEESLWVDEDSPARPIPEQAREEGVWDTGDNGPTVIKKEDAEGAMDIDPSLSSPEDGKKPLVEIKVKKTAPQDPEEAIIQSDLNLLASELGTIAIAPKEGAEEKPEEAPMDKDGRLYLWQFPPLLPPLKKSAEAKPKPRVKDEPQDLDMLNSAPTAPIDLTAEQTGGPEPAEDDDEVDDGKGFLSSMLSEGGMIGELKVRKSGKVELDWGGQILEVSPATAMNFLTTAVIVEENDSKVDPNAVGGESVGMGKIMGRFVLAPVWGEEDDWEVAPEELVVDEGTAN</sequence>
<dbReference type="PANTHER" id="PTHR13408:SF0">
    <property type="entry name" value="DNA-DIRECTED RNA POLYMERASE III SUBUNIT RPC4"/>
    <property type="match status" value="1"/>
</dbReference>
<feature type="region of interest" description="Disordered" evidence="5">
    <location>
        <begin position="369"/>
        <end position="419"/>
    </location>
</feature>
<evidence type="ECO:0000256" key="4">
    <source>
        <dbReference type="ARBA" id="ARBA00023242"/>
    </source>
</evidence>
<evidence type="ECO:0000313" key="6">
    <source>
        <dbReference type="EMBL" id="KAF9755325.1"/>
    </source>
</evidence>
<keyword evidence="4" id="KW-0539">Nucleus</keyword>
<feature type="compositionally biased region" description="Basic and acidic residues" evidence="5">
    <location>
        <begin position="60"/>
        <end position="87"/>
    </location>
</feature>